<proteinExistence type="inferred from homology"/>
<dbReference type="AlphaFoldDB" id="A0AAP3G9B0"/>
<comment type="caution">
    <text evidence="11">The sequence shown here is derived from an EMBL/GenBank/DDBJ whole genome shotgun (WGS) entry which is preliminary data.</text>
</comment>
<feature type="binding site" evidence="9">
    <location>
        <position position="57"/>
    </location>
    <ligand>
        <name>Mn(2+)</name>
        <dbReference type="ChEBI" id="CHEBI:29035"/>
        <label>1</label>
    </ligand>
</feature>
<protein>
    <recommendedName>
        <fullName evidence="8">Fructose-1,6-bisphosphatase</fullName>
    </recommendedName>
</protein>
<feature type="binding site" evidence="9">
    <location>
        <position position="33"/>
    </location>
    <ligand>
        <name>Mn(2+)</name>
        <dbReference type="ChEBI" id="CHEBI:29035"/>
        <label>1</label>
    </ligand>
</feature>
<evidence type="ECO:0000256" key="1">
    <source>
        <dbReference type="ARBA" id="ARBA00001273"/>
    </source>
</evidence>
<reference evidence="12 13" key="1">
    <citation type="submission" date="2018-02" db="EMBL/GenBank/DDBJ databases">
        <title>Comparative analysis of genomes of three Brevibacillus laterosporus strains producers of potent antimicrobials isolated from silage.</title>
        <authorList>
            <person name="Kojic M."/>
            <person name="Miljkovic M."/>
            <person name="Studholme D."/>
            <person name="Filipic B."/>
        </authorList>
    </citation>
    <scope>NUCLEOTIDE SEQUENCE [LARGE SCALE GENOMIC DNA]</scope>
    <source>
        <strain evidence="12 13">BGSP11</strain>
    </source>
</reference>
<feature type="binding site" evidence="10">
    <location>
        <begin position="166"/>
        <end position="168"/>
    </location>
    <ligand>
        <name>substrate</name>
    </ligand>
</feature>
<comment type="pathway">
    <text evidence="7">Carbohydrate biosynthesis.</text>
</comment>
<feature type="binding site" evidence="10">
    <location>
        <position position="121"/>
    </location>
    <ligand>
        <name>substrate</name>
    </ligand>
</feature>
<dbReference type="GO" id="GO:0030388">
    <property type="term" value="P:fructose 1,6-bisphosphate metabolic process"/>
    <property type="evidence" value="ECO:0007669"/>
    <property type="project" value="TreeGrafter"/>
</dbReference>
<dbReference type="FunFam" id="3.40.190.90:FF:000001">
    <property type="entry name" value="Fructose-1,6-bisphosphatase"/>
    <property type="match status" value="1"/>
</dbReference>
<dbReference type="GO" id="GO:0005829">
    <property type="term" value="C:cytosol"/>
    <property type="evidence" value="ECO:0007669"/>
    <property type="project" value="TreeGrafter"/>
</dbReference>
<dbReference type="GO" id="GO:0006071">
    <property type="term" value="P:glycerol metabolic process"/>
    <property type="evidence" value="ECO:0007669"/>
    <property type="project" value="InterPro"/>
</dbReference>
<evidence type="ECO:0000256" key="10">
    <source>
        <dbReference type="PIRSR" id="PIRSR004532-2"/>
    </source>
</evidence>
<dbReference type="PANTHER" id="PTHR30447">
    <property type="entry name" value="FRUCTOSE-1,6-BISPHOSPHATASE CLASS 2"/>
    <property type="match status" value="1"/>
</dbReference>
<keyword evidence="3 9" id="KW-0479">Metal-binding</keyword>
<feature type="binding site" evidence="10">
    <location>
        <begin position="188"/>
        <end position="190"/>
    </location>
    <ligand>
        <name>substrate</name>
    </ligand>
</feature>
<evidence type="ECO:0000256" key="7">
    <source>
        <dbReference type="ARBA" id="ARBA00024331"/>
    </source>
</evidence>
<evidence type="ECO:0000256" key="6">
    <source>
        <dbReference type="ARBA" id="ARBA00023277"/>
    </source>
</evidence>
<sequence>MERELALEVVRVTEAAALSSARWMGRGKKNEADDAATSAMRAVFDTISIRGTVVIGEGELDEAPMLYIGEKLGNQSEDSPEVDVAVDPLEGTTILAKGHNNAMAVLAIGDRGTMLHAPDMYMQKLVVGPAAAGLINLDDPIEKMIETVAKANQKRIEEVTVIVQERERHQEIIDGILETGARVKLFGDGDVGAAIAASMPEESGIDLFVGIGGAPEGVISAAAIKCLGGDMQARLKPQNDEERERCRQMGLLDPEQLLTINDLVSGDDAIFAATGVSDGELLQGVKFLSNNIAKTHSLVMRAKTRTVRFVEARHSLDHKPNLVWK</sequence>
<feature type="binding site" evidence="10">
    <location>
        <position position="213"/>
    </location>
    <ligand>
        <name>substrate</name>
    </ligand>
</feature>
<keyword evidence="5 9" id="KW-0464">Manganese</keyword>
<dbReference type="GeneID" id="61078033"/>
<dbReference type="GO" id="GO:0046872">
    <property type="term" value="F:metal ion binding"/>
    <property type="evidence" value="ECO:0007669"/>
    <property type="project" value="UniProtKB-KW"/>
</dbReference>
<comment type="catalytic activity">
    <reaction evidence="1">
        <text>beta-D-fructose 1,6-bisphosphate + H2O = beta-D-fructose 6-phosphate + phosphate</text>
        <dbReference type="Rhea" id="RHEA:11064"/>
        <dbReference type="ChEBI" id="CHEBI:15377"/>
        <dbReference type="ChEBI" id="CHEBI:32966"/>
        <dbReference type="ChEBI" id="CHEBI:43474"/>
        <dbReference type="ChEBI" id="CHEBI:57634"/>
        <dbReference type="EC" id="3.1.3.11"/>
    </reaction>
</comment>
<evidence type="ECO:0000313" key="13">
    <source>
        <dbReference type="Proteomes" id="UP000239759"/>
    </source>
</evidence>
<evidence type="ECO:0000256" key="3">
    <source>
        <dbReference type="ARBA" id="ARBA00022723"/>
    </source>
</evidence>
<evidence type="ECO:0000313" key="14">
    <source>
        <dbReference type="Proteomes" id="UP001077662"/>
    </source>
</evidence>
<accession>A0AAP3G9B0</accession>
<keyword evidence="6 8" id="KW-0119">Carbohydrate metabolism</keyword>
<evidence type="ECO:0000256" key="5">
    <source>
        <dbReference type="ARBA" id="ARBA00023211"/>
    </source>
</evidence>
<feature type="binding site" evidence="10">
    <location>
        <begin position="90"/>
        <end position="92"/>
    </location>
    <ligand>
        <name>substrate</name>
    </ligand>
</feature>
<dbReference type="EMBL" id="PRKQ01000013">
    <property type="protein sequence ID" value="PPB02222.1"/>
    <property type="molecule type" value="Genomic_DNA"/>
</dbReference>
<evidence type="ECO:0000256" key="8">
    <source>
        <dbReference type="PIRNR" id="PIRNR004532"/>
    </source>
</evidence>
<gene>
    <name evidence="11" type="primary">glpX</name>
    <name evidence="12" type="ORF">C4A77_12280</name>
    <name evidence="11" type="ORF">O0554_02315</name>
</gene>
<dbReference type="GO" id="GO:0006094">
    <property type="term" value="P:gluconeogenesis"/>
    <property type="evidence" value="ECO:0007669"/>
    <property type="project" value="InterPro"/>
</dbReference>
<reference evidence="11" key="2">
    <citation type="submission" date="2022-09" db="EMBL/GenBank/DDBJ databases">
        <title>Genome analysis and characterization of larvicidal activity of Brevibacillus strains.</title>
        <authorList>
            <person name="Patrusheva E.V."/>
            <person name="Izotova A.O."/>
            <person name="Toshchakov S.V."/>
            <person name="Sineoky S.P."/>
        </authorList>
    </citation>
    <scope>NUCLEOTIDE SEQUENCE</scope>
    <source>
        <strain evidence="11">VKPM_B-13247</strain>
    </source>
</reference>
<dbReference type="CDD" id="cd01516">
    <property type="entry name" value="FBPase_glpX"/>
    <property type="match status" value="1"/>
</dbReference>
<keyword evidence="4 11" id="KW-0378">Hydrolase</keyword>
<name>A0AAP3G9B0_BRELA</name>
<evidence type="ECO:0000256" key="4">
    <source>
        <dbReference type="ARBA" id="ARBA00022801"/>
    </source>
</evidence>
<dbReference type="PANTHER" id="PTHR30447:SF0">
    <property type="entry name" value="FRUCTOSE-1,6-BISPHOSPHATASE 1 CLASS 2-RELATED"/>
    <property type="match status" value="1"/>
</dbReference>
<feature type="binding site" evidence="9">
    <location>
        <position position="90"/>
    </location>
    <ligand>
        <name>Mn(2+)</name>
        <dbReference type="ChEBI" id="CHEBI:29035"/>
        <label>2</label>
    </ligand>
</feature>
<dbReference type="GO" id="GO:0042132">
    <property type="term" value="F:fructose 1,6-bisphosphate 1-phosphatase activity"/>
    <property type="evidence" value="ECO:0007669"/>
    <property type="project" value="UniProtKB-EC"/>
</dbReference>
<comment type="cofactor">
    <cofactor evidence="9">
        <name>Mn(2+)</name>
        <dbReference type="ChEBI" id="CHEBI:29035"/>
    </cofactor>
</comment>
<evidence type="ECO:0000256" key="9">
    <source>
        <dbReference type="PIRSR" id="PIRSR004532-1"/>
    </source>
</evidence>
<dbReference type="Gene3D" id="3.40.190.90">
    <property type="match status" value="1"/>
</dbReference>
<dbReference type="InterPro" id="IPR004464">
    <property type="entry name" value="FBPase_class-2/SBPase"/>
</dbReference>
<evidence type="ECO:0000313" key="12">
    <source>
        <dbReference type="EMBL" id="PPB02222.1"/>
    </source>
</evidence>
<dbReference type="NCBIfam" id="TIGR00330">
    <property type="entry name" value="glpX"/>
    <property type="match status" value="1"/>
</dbReference>
<dbReference type="Proteomes" id="UP000239759">
    <property type="component" value="Unassembled WGS sequence"/>
</dbReference>
<dbReference type="PIRSF" id="PIRSF004532">
    <property type="entry name" value="GlpX"/>
    <property type="match status" value="1"/>
</dbReference>
<dbReference type="RefSeq" id="WP_018673445.1">
    <property type="nucleotide sequence ID" value="NZ_CP032410.1"/>
</dbReference>
<feature type="binding site" evidence="9">
    <location>
        <position position="216"/>
    </location>
    <ligand>
        <name>Mn(2+)</name>
        <dbReference type="ChEBI" id="CHEBI:29035"/>
        <label>2</label>
    </ligand>
</feature>
<organism evidence="11 14">
    <name type="scientific">Brevibacillus laterosporus</name>
    <name type="common">Bacillus laterosporus</name>
    <dbReference type="NCBI Taxonomy" id="1465"/>
    <lineage>
        <taxon>Bacteria</taxon>
        <taxon>Bacillati</taxon>
        <taxon>Bacillota</taxon>
        <taxon>Bacilli</taxon>
        <taxon>Bacillales</taxon>
        <taxon>Paenibacillaceae</taxon>
        <taxon>Brevibacillus</taxon>
    </lineage>
</organism>
<evidence type="ECO:0000256" key="2">
    <source>
        <dbReference type="ARBA" id="ARBA00008989"/>
    </source>
</evidence>
<dbReference type="Proteomes" id="UP001077662">
    <property type="component" value="Unassembled WGS sequence"/>
</dbReference>
<dbReference type="EMBL" id="JAPTNE010000003">
    <property type="protein sequence ID" value="MCZ0805757.1"/>
    <property type="molecule type" value="Genomic_DNA"/>
</dbReference>
<feature type="binding site" evidence="9">
    <location>
        <position position="87"/>
    </location>
    <ligand>
        <name>Mn(2+)</name>
        <dbReference type="ChEBI" id="CHEBI:29035"/>
        <label>2</label>
    </ligand>
</feature>
<dbReference type="SUPFAM" id="SSF56655">
    <property type="entry name" value="Carbohydrate phosphatase"/>
    <property type="match status" value="1"/>
</dbReference>
<dbReference type="Pfam" id="PF03320">
    <property type="entry name" value="FBPase_glpX"/>
    <property type="match status" value="1"/>
</dbReference>
<comment type="similarity">
    <text evidence="2 8">Belongs to the FBPase class 2 family.</text>
</comment>
<dbReference type="Gene3D" id="3.30.540.10">
    <property type="entry name" value="Fructose-1,6-Bisphosphatase, subunit A, domain 1"/>
    <property type="match status" value="1"/>
</dbReference>
<evidence type="ECO:0000313" key="11">
    <source>
        <dbReference type="EMBL" id="MCZ0805757.1"/>
    </source>
</evidence>